<dbReference type="Pfam" id="PF13424">
    <property type="entry name" value="TPR_12"/>
    <property type="match status" value="1"/>
</dbReference>
<dbReference type="Proteomes" id="UP000199529">
    <property type="component" value="Unassembled WGS sequence"/>
</dbReference>
<evidence type="ECO:0000313" key="2">
    <source>
        <dbReference type="Proteomes" id="UP000199529"/>
    </source>
</evidence>
<dbReference type="RefSeq" id="WP_093267016.1">
    <property type="nucleotide sequence ID" value="NZ_FNOK01000016.1"/>
</dbReference>
<dbReference type="AlphaFoldDB" id="A0A1H3F5R3"/>
<dbReference type="PANTHER" id="PTHR47691">
    <property type="entry name" value="REGULATOR-RELATED"/>
    <property type="match status" value="1"/>
</dbReference>
<dbReference type="STRING" id="418495.SAMN05216215_101658"/>
<keyword evidence="2" id="KW-1185">Reference proteome</keyword>
<dbReference type="Gene3D" id="1.25.40.10">
    <property type="entry name" value="Tetratricopeptide repeat domain"/>
    <property type="match status" value="2"/>
</dbReference>
<protein>
    <submittedName>
        <fullName evidence="1">Tetratricopeptide repeat-containing protein</fullName>
    </submittedName>
</protein>
<reference evidence="2" key="1">
    <citation type="submission" date="2016-10" db="EMBL/GenBank/DDBJ databases">
        <authorList>
            <person name="Varghese N."/>
            <person name="Submissions S."/>
        </authorList>
    </citation>
    <scope>NUCLEOTIDE SEQUENCE [LARGE SCALE GENOMIC DNA]</scope>
    <source>
        <strain evidence="2">CGMCC 4.3530</strain>
    </source>
</reference>
<dbReference type="PANTHER" id="PTHR47691:SF3">
    <property type="entry name" value="HTH-TYPE TRANSCRIPTIONAL REGULATOR RV0890C-RELATED"/>
    <property type="match status" value="1"/>
</dbReference>
<proteinExistence type="predicted"/>
<organism evidence="1 2">
    <name type="scientific">Saccharopolyspora shandongensis</name>
    <dbReference type="NCBI Taxonomy" id="418495"/>
    <lineage>
        <taxon>Bacteria</taxon>
        <taxon>Bacillati</taxon>
        <taxon>Actinomycetota</taxon>
        <taxon>Actinomycetes</taxon>
        <taxon>Pseudonocardiales</taxon>
        <taxon>Pseudonocardiaceae</taxon>
        <taxon>Saccharopolyspora</taxon>
    </lineage>
</organism>
<accession>A0A1H3F5R3</accession>
<dbReference type="SUPFAM" id="SSF48452">
    <property type="entry name" value="TPR-like"/>
    <property type="match status" value="2"/>
</dbReference>
<name>A0A1H3F5R3_9PSEU</name>
<dbReference type="InterPro" id="IPR011990">
    <property type="entry name" value="TPR-like_helical_dom_sf"/>
</dbReference>
<evidence type="ECO:0000313" key="1">
    <source>
        <dbReference type="EMBL" id="SDX85688.1"/>
    </source>
</evidence>
<gene>
    <name evidence="1" type="ORF">SAMN05216215_101658</name>
</gene>
<sequence length="342" mass="37917">MYGKAFAPEYQGKLREMSVNAALGDVLAAALERESQAAEEGVGLALAQARLAVAEAYRRLGRLDEADAAWRASYRTARSAGERGAMAWALWSGGTLARQRGQMAAAVRWLSYARDLAKQSGEVIAYGYSVAGIAETLRIRGDYEEARELHVQLLAEARKRGECRHTVWALEGLAQLDRNAGDLDAAWERFAEASEIAEEGGDERGLAWALRGMADVVSLRGEHDEALQLLSRAEKICRRMDLVSALAYNRKMRGNVLFRASWHGEAARTYRDAKQMFQSINEPRGAALAELGLLKSLDKLGRPRPATERDLCALRDRLDSRELRHTRRMVEEAISEMVEVAA</sequence>
<dbReference type="EMBL" id="FNOK01000016">
    <property type="protein sequence ID" value="SDX85688.1"/>
    <property type="molecule type" value="Genomic_DNA"/>
</dbReference>
<dbReference type="OrthoDB" id="4325740at2"/>